<gene>
    <name evidence="1" type="ORF">TM35_000016350</name>
</gene>
<keyword evidence="2" id="KW-1185">Reference proteome</keyword>
<dbReference type="RefSeq" id="XP_028887824.1">
    <property type="nucleotide sequence ID" value="XM_029021316.1"/>
</dbReference>
<dbReference type="GeneID" id="39981096"/>
<sequence length="106" mass="11704">MYVCRCELAAQTLPQWCGIPLSWGIGVCSALFALATPNGGVTFVRSSVCAAGAWVLSPCTWCVCTLAVRHSAVRVLRVNLVCRGRWRYLKRKLPRCVACMLVCLWV</sequence>
<proteinExistence type="predicted"/>
<protein>
    <submittedName>
        <fullName evidence="1">Uncharacterized protein</fullName>
    </submittedName>
</protein>
<evidence type="ECO:0000313" key="1">
    <source>
        <dbReference type="EMBL" id="ORC93758.1"/>
    </source>
</evidence>
<accession>A0A1X0PA47</accession>
<name>A0A1X0PA47_9TRYP</name>
<dbReference type="AlphaFoldDB" id="A0A1X0PA47"/>
<evidence type="ECO:0000313" key="2">
    <source>
        <dbReference type="Proteomes" id="UP000192257"/>
    </source>
</evidence>
<reference evidence="1 2" key="1">
    <citation type="submission" date="2017-03" db="EMBL/GenBank/DDBJ databases">
        <title>An alternative strategy for trypanosome survival in the mammalian bloodstream revealed through genome and transcriptome analysis of the ubiquitous bovine parasite Trypanosoma (Megatrypanum) theileri.</title>
        <authorList>
            <person name="Kelly S."/>
            <person name="Ivens A."/>
            <person name="Mott A."/>
            <person name="O'Neill E."/>
            <person name="Emms D."/>
            <person name="Macleod O."/>
            <person name="Voorheis P."/>
            <person name="Matthews J."/>
            <person name="Matthews K."/>
            <person name="Carrington M."/>
        </authorList>
    </citation>
    <scope>NUCLEOTIDE SEQUENCE [LARGE SCALE GENOMIC DNA]</scope>
    <source>
        <strain evidence="1">Edinburgh</strain>
    </source>
</reference>
<dbReference type="VEuPathDB" id="TriTrypDB:TM35_000016350"/>
<dbReference type="EMBL" id="NBCO01000001">
    <property type="protein sequence ID" value="ORC93758.1"/>
    <property type="molecule type" value="Genomic_DNA"/>
</dbReference>
<dbReference type="Proteomes" id="UP000192257">
    <property type="component" value="Unassembled WGS sequence"/>
</dbReference>
<comment type="caution">
    <text evidence="1">The sequence shown here is derived from an EMBL/GenBank/DDBJ whole genome shotgun (WGS) entry which is preliminary data.</text>
</comment>
<organism evidence="1 2">
    <name type="scientific">Trypanosoma theileri</name>
    <dbReference type="NCBI Taxonomy" id="67003"/>
    <lineage>
        <taxon>Eukaryota</taxon>
        <taxon>Discoba</taxon>
        <taxon>Euglenozoa</taxon>
        <taxon>Kinetoplastea</taxon>
        <taxon>Metakinetoplastina</taxon>
        <taxon>Trypanosomatida</taxon>
        <taxon>Trypanosomatidae</taxon>
        <taxon>Trypanosoma</taxon>
    </lineage>
</organism>